<keyword evidence="5 8" id="KW-0547">Nucleotide-binding</keyword>
<dbReference type="NCBIfam" id="TIGR02432">
    <property type="entry name" value="lysidine_TilS_N"/>
    <property type="match status" value="1"/>
</dbReference>
<protein>
    <recommendedName>
        <fullName evidence="8">tRNA(Ile)-lysidine synthase</fullName>
        <ecNumber evidence="8">6.3.4.19</ecNumber>
    </recommendedName>
    <alternativeName>
        <fullName evidence="8">tRNA(Ile)-2-lysyl-cytidine synthase</fullName>
    </alternativeName>
    <alternativeName>
        <fullName evidence="8">tRNA(Ile)-lysidine synthetase</fullName>
    </alternativeName>
</protein>
<dbReference type="Gene3D" id="3.40.50.620">
    <property type="entry name" value="HUPs"/>
    <property type="match status" value="1"/>
</dbReference>
<dbReference type="EC" id="6.3.4.19" evidence="8"/>
<dbReference type="AlphaFoldDB" id="A0A1I4WNA7"/>
<reference evidence="10 11" key="1">
    <citation type="submission" date="2016-10" db="EMBL/GenBank/DDBJ databases">
        <authorList>
            <person name="de Groot N.N."/>
        </authorList>
    </citation>
    <scope>NUCLEOTIDE SEQUENCE [LARGE SCALE GENOMIC DNA]</scope>
    <source>
        <strain evidence="10 11">CGMCC 1.7659</strain>
    </source>
</reference>
<comment type="similarity">
    <text evidence="8">Belongs to the tRNA(Ile)-lysidine synthase family.</text>
</comment>
<dbReference type="InterPro" id="IPR014729">
    <property type="entry name" value="Rossmann-like_a/b/a_fold"/>
</dbReference>
<dbReference type="Pfam" id="PF01171">
    <property type="entry name" value="ATP_bind_3"/>
    <property type="match status" value="1"/>
</dbReference>
<keyword evidence="6 8" id="KW-0067">ATP-binding</keyword>
<dbReference type="InterPro" id="IPR012795">
    <property type="entry name" value="tRNA_Ile_lys_synt_N"/>
</dbReference>
<comment type="subcellular location">
    <subcellularLocation>
        <location evidence="1 8">Cytoplasm</location>
    </subcellularLocation>
</comment>
<comment type="function">
    <text evidence="8">Ligates lysine onto the cytidine present at position 34 of the AUA codon-specific tRNA(Ile) that contains the anticodon CAU, in an ATP-dependent manner. Cytidine is converted to lysidine, thus changing the amino acid specificity of the tRNA from methionine to isoleucine.</text>
</comment>
<dbReference type="NCBIfam" id="TIGR02433">
    <property type="entry name" value="lysidine_TilS_C"/>
    <property type="match status" value="1"/>
</dbReference>
<dbReference type="InterPro" id="IPR011063">
    <property type="entry name" value="TilS/TtcA_N"/>
</dbReference>
<proteinExistence type="inferred from homology"/>
<evidence type="ECO:0000313" key="11">
    <source>
        <dbReference type="Proteomes" id="UP000198575"/>
    </source>
</evidence>
<dbReference type="GO" id="GO:0005737">
    <property type="term" value="C:cytoplasm"/>
    <property type="evidence" value="ECO:0007669"/>
    <property type="project" value="UniProtKB-SubCell"/>
</dbReference>
<evidence type="ECO:0000259" key="9">
    <source>
        <dbReference type="SMART" id="SM00977"/>
    </source>
</evidence>
<evidence type="ECO:0000256" key="6">
    <source>
        <dbReference type="ARBA" id="ARBA00022840"/>
    </source>
</evidence>
<dbReference type="OrthoDB" id="9807403at2"/>
<evidence type="ECO:0000313" key="10">
    <source>
        <dbReference type="EMBL" id="SFN15271.1"/>
    </source>
</evidence>
<evidence type="ECO:0000256" key="3">
    <source>
        <dbReference type="ARBA" id="ARBA00022598"/>
    </source>
</evidence>
<evidence type="ECO:0000256" key="2">
    <source>
        <dbReference type="ARBA" id="ARBA00022490"/>
    </source>
</evidence>
<accession>A0A1I4WNA7</accession>
<dbReference type="SMART" id="SM00977">
    <property type="entry name" value="TilS_C"/>
    <property type="match status" value="1"/>
</dbReference>
<keyword evidence="11" id="KW-1185">Reference proteome</keyword>
<sequence>MPGRLRDLLRNALGTLPQGPIAVALSGGLDSSVLLHLLSGLPEARQRGLRAIHVDHGLHADSGVWSAQCARACADCEVPLTVLRTEVERGRSGLEAAARRVRFAALQSALVEGEIVAFAHHRDDQAETVLLKLLRGAGPEGLGAMRTLRRLGEFLAWRPLLGISRSLLHSYADAQQLRWVSDPSNADTLIDRNFLRIEILPRLRARWPEADASIVQSASWVRAAADFIEAESIQALARVQGLDPHTLRHRDWLALPEALRDPVLRRWLRGIGLPGPNQYQVAELVRQLAEAGEDKLPCIRWPGAELRRYRDLVYALQPLPAPSVGWERDWDGSALKLPASLGTLSLVGVDGESPPLTNGQRLRVRFRHGGESLRLAAGAHRRELRDLFQEAGIPPWKRGRIPMVFDEHGELLGVGDLWLSDSGRSLFTRLRRQLHWNHALTA</sequence>
<dbReference type="GO" id="GO:0006400">
    <property type="term" value="P:tRNA modification"/>
    <property type="evidence" value="ECO:0007669"/>
    <property type="project" value="UniProtKB-UniRule"/>
</dbReference>
<dbReference type="CDD" id="cd01992">
    <property type="entry name" value="TilS_N"/>
    <property type="match status" value="1"/>
</dbReference>
<gene>
    <name evidence="8" type="primary">tilS</name>
    <name evidence="10" type="ORF">SAMN05216289_105201</name>
</gene>
<keyword evidence="4 8" id="KW-0819">tRNA processing</keyword>
<name>A0A1I4WNA7_9GAMM</name>
<evidence type="ECO:0000256" key="8">
    <source>
        <dbReference type="HAMAP-Rule" id="MF_01161"/>
    </source>
</evidence>
<dbReference type="InterPro" id="IPR012796">
    <property type="entry name" value="Lysidine-tRNA-synth_C"/>
</dbReference>
<dbReference type="Pfam" id="PF09179">
    <property type="entry name" value="TilS"/>
    <property type="match status" value="1"/>
</dbReference>
<dbReference type="Proteomes" id="UP000198575">
    <property type="component" value="Unassembled WGS sequence"/>
</dbReference>
<dbReference type="SUPFAM" id="SSF52402">
    <property type="entry name" value="Adenine nucleotide alpha hydrolases-like"/>
    <property type="match status" value="1"/>
</dbReference>
<feature type="binding site" evidence="8">
    <location>
        <begin position="26"/>
        <end position="31"/>
    </location>
    <ligand>
        <name>ATP</name>
        <dbReference type="ChEBI" id="CHEBI:30616"/>
    </ligand>
</feature>
<dbReference type="PANTHER" id="PTHR43033:SF1">
    <property type="entry name" value="TRNA(ILE)-LYSIDINE SYNTHASE-RELATED"/>
    <property type="match status" value="1"/>
</dbReference>
<keyword evidence="3 8" id="KW-0436">Ligase</keyword>
<dbReference type="EMBL" id="FOVF01000005">
    <property type="protein sequence ID" value="SFN15271.1"/>
    <property type="molecule type" value="Genomic_DNA"/>
</dbReference>
<evidence type="ECO:0000256" key="5">
    <source>
        <dbReference type="ARBA" id="ARBA00022741"/>
    </source>
</evidence>
<dbReference type="HAMAP" id="MF_01161">
    <property type="entry name" value="tRNA_Ile_lys_synt"/>
    <property type="match status" value="1"/>
</dbReference>
<keyword evidence="2 8" id="KW-0963">Cytoplasm</keyword>
<dbReference type="STRING" id="578942.SAMN05216289_105201"/>
<evidence type="ECO:0000256" key="7">
    <source>
        <dbReference type="ARBA" id="ARBA00048539"/>
    </source>
</evidence>
<dbReference type="InterPro" id="IPR015262">
    <property type="entry name" value="tRNA_Ile_lys_synt_subst-bd"/>
</dbReference>
<comment type="catalytic activity">
    <reaction evidence="7 8">
        <text>cytidine(34) in tRNA(Ile2) + L-lysine + ATP = lysidine(34) in tRNA(Ile2) + AMP + diphosphate + H(+)</text>
        <dbReference type="Rhea" id="RHEA:43744"/>
        <dbReference type="Rhea" id="RHEA-COMP:10625"/>
        <dbReference type="Rhea" id="RHEA-COMP:10670"/>
        <dbReference type="ChEBI" id="CHEBI:15378"/>
        <dbReference type="ChEBI" id="CHEBI:30616"/>
        <dbReference type="ChEBI" id="CHEBI:32551"/>
        <dbReference type="ChEBI" id="CHEBI:33019"/>
        <dbReference type="ChEBI" id="CHEBI:82748"/>
        <dbReference type="ChEBI" id="CHEBI:83665"/>
        <dbReference type="ChEBI" id="CHEBI:456215"/>
        <dbReference type="EC" id="6.3.4.19"/>
    </reaction>
</comment>
<dbReference type="Pfam" id="PF11734">
    <property type="entry name" value="TilS_C"/>
    <property type="match status" value="1"/>
</dbReference>
<dbReference type="SUPFAM" id="SSF82829">
    <property type="entry name" value="MesJ substrate recognition domain-like"/>
    <property type="match status" value="1"/>
</dbReference>
<dbReference type="GO" id="GO:0005524">
    <property type="term" value="F:ATP binding"/>
    <property type="evidence" value="ECO:0007669"/>
    <property type="project" value="UniProtKB-UniRule"/>
</dbReference>
<evidence type="ECO:0000256" key="4">
    <source>
        <dbReference type="ARBA" id="ARBA00022694"/>
    </source>
</evidence>
<dbReference type="GO" id="GO:0032267">
    <property type="term" value="F:tRNA(Ile)-lysidine synthase activity"/>
    <property type="evidence" value="ECO:0007669"/>
    <property type="project" value="UniProtKB-EC"/>
</dbReference>
<dbReference type="Gene3D" id="1.20.59.20">
    <property type="match status" value="1"/>
</dbReference>
<organism evidence="10 11">
    <name type="scientific">Dokdonella immobilis</name>
    <dbReference type="NCBI Taxonomy" id="578942"/>
    <lineage>
        <taxon>Bacteria</taxon>
        <taxon>Pseudomonadati</taxon>
        <taxon>Pseudomonadota</taxon>
        <taxon>Gammaproteobacteria</taxon>
        <taxon>Lysobacterales</taxon>
        <taxon>Rhodanobacteraceae</taxon>
        <taxon>Dokdonella</taxon>
    </lineage>
</organism>
<dbReference type="SUPFAM" id="SSF56037">
    <property type="entry name" value="PheT/TilS domain"/>
    <property type="match status" value="1"/>
</dbReference>
<dbReference type="InterPro" id="IPR012094">
    <property type="entry name" value="tRNA_Ile_lys_synt"/>
</dbReference>
<evidence type="ECO:0000256" key="1">
    <source>
        <dbReference type="ARBA" id="ARBA00004496"/>
    </source>
</evidence>
<feature type="domain" description="Lysidine-tRNA(Ile) synthetase C-terminal" evidence="9">
    <location>
        <begin position="362"/>
        <end position="436"/>
    </location>
</feature>
<comment type="domain">
    <text evidence="8">The N-terminal region contains the highly conserved SGGXDS motif, predicted to be a P-loop motif involved in ATP binding.</text>
</comment>
<dbReference type="RefSeq" id="WP_092405976.1">
    <property type="nucleotide sequence ID" value="NZ_FOVF01000005.1"/>
</dbReference>
<dbReference type="PANTHER" id="PTHR43033">
    <property type="entry name" value="TRNA(ILE)-LYSIDINE SYNTHASE-RELATED"/>
    <property type="match status" value="1"/>
</dbReference>